<evidence type="ECO:0000256" key="11">
    <source>
        <dbReference type="ARBA" id="ARBA00048679"/>
    </source>
</evidence>
<dbReference type="Pfam" id="PF00069">
    <property type="entry name" value="Pkinase"/>
    <property type="match status" value="1"/>
</dbReference>
<accession>A0ABR4JAQ8</accession>
<keyword evidence="7" id="KW-0158">Chromosome</keyword>
<organism evidence="13 14">
    <name type="scientific">Aspergillus pseudoustus</name>
    <dbReference type="NCBI Taxonomy" id="1810923"/>
    <lineage>
        <taxon>Eukaryota</taxon>
        <taxon>Fungi</taxon>
        <taxon>Dikarya</taxon>
        <taxon>Ascomycota</taxon>
        <taxon>Pezizomycotina</taxon>
        <taxon>Eurotiomycetes</taxon>
        <taxon>Eurotiomycetidae</taxon>
        <taxon>Eurotiales</taxon>
        <taxon>Aspergillaceae</taxon>
        <taxon>Aspergillus</taxon>
        <taxon>Aspergillus subgen. Nidulantes</taxon>
    </lineage>
</organism>
<evidence type="ECO:0000313" key="14">
    <source>
        <dbReference type="Proteomes" id="UP001610446"/>
    </source>
</evidence>
<keyword evidence="7" id="KW-0779">Telomere</keyword>
<dbReference type="InterPro" id="IPR051681">
    <property type="entry name" value="Ser/Thr_Kinases-Pseudokinases"/>
</dbReference>
<name>A0ABR4JAQ8_9EURO</name>
<dbReference type="InterPro" id="IPR011009">
    <property type="entry name" value="Kinase-like_dom_sf"/>
</dbReference>
<evidence type="ECO:0000256" key="9">
    <source>
        <dbReference type="ARBA" id="ARBA00033194"/>
    </source>
</evidence>
<comment type="subunit">
    <text evidence="3">Component of the EKC/KEOPS complex composed of at least BUD32, CGI121, GON7, KAE1 and PCC1; the whole complex dimerizes.</text>
</comment>
<evidence type="ECO:0000259" key="12">
    <source>
        <dbReference type="PROSITE" id="PS50011"/>
    </source>
</evidence>
<comment type="caution">
    <text evidence="13">The sequence shown here is derived from an EMBL/GenBank/DDBJ whole genome shotgun (WGS) entry which is preliminary data.</text>
</comment>
<evidence type="ECO:0000256" key="2">
    <source>
        <dbReference type="ARBA" id="ARBA00004574"/>
    </source>
</evidence>
<sequence length="292" mass="32964">MRSMTGGPPQEPESRGIPRVITYRHVHIGPGDEPPILRYGEVIYKAKGKFLAREGTAFIELLPCGEVVVKTPTPDPFYPREEEDHRNHTRLETQVYQRIGPHASIPKLVSWDPVTFCLTLEYLAHGNLRDYVRSHTGTITPDLRWKWAWQAAQGPCVLHDADVIHCDISPRNFLLDTDLDLKISDFGGSSPYGSVPAAFASTRYRRPGYIWDDPPHVNDDIFGLGSLLYFIMTGMVPYEEVPSDEVVARYTRLEFPDVSHLSCGDIIQQCWNSKVDARQKGALSTRSLNTTN</sequence>
<comment type="function">
    <text evidence="1">Component of the EKC/KEOPS complex that is required for the formation of a threonylcarbamoyl group on adenosine at position 37 (t(6)A37) in tRNAs that read codons beginning with adenine. The complex is probably involved in the transfer of the threonylcarbamoyl moiety of threonylcarbamoyl-AMP (TC-AMP) to the N6 group of A37. BUD32 has ATPase activity in the context of the EKC/KEOPS complex and likely plays a supporting role to the catalytic subunit KAE1. The EKC/KEOPS complex also promotes both telomere uncapping and telomere elongation. The complex is required for efficient recruitment of transcriptional coactivators.</text>
</comment>
<protein>
    <recommendedName>
        <fullName evidence="6">EKC/KEOPS complex subunit BUD32</fullName>
        <ecNumber evidence="4">2.7.11.1</ecNumber>
    </recommendedName>
    <alternativeName>
        <fullName evidence="8 9">Atypical Serine/threonine protein kinase BUD32</fullName>
    </alternativeName>
    <alternativeName>
        <fullName evidence="5">EKC/KEOPS complex subunit bud32</fullName>
    </alternativeName>
</protein>
<dbReference type="Gene3D" id="1.10.510.10">
    <property type="entry name" value="Transferase(Phosphotransferase) domain 1"/>
    <property type="match status" value="1"/>
</dbReference>
<evidence type="ECO:0000256" key="7">
    <source>
        <dbReference type="ARBA" id="ARBA00022895"/>
    </source>
</evidence>
<evidence type="ECO:0000256" key="1">
    <source>
        <dbReference type="ARBA" id="ARBA00003747"/>
    </source>
</evidence>
<dbReference type="PROSITE" id="PS00109">
    <property type="entry name" value="PROTEIN_KINASE_TYR"/>
    <property type="match status" value="1"/>
</dbReference>
<dbReference type="EC" id="2.7.11.1" evidence="4"/>
<proteinExistence type="predicted"/>
<evidence type="ECO:0000313" key="13">
    <source>
        <dbReference type="EMBL" id="KAL2836936.1"/>
    </source>
</evidence>
<evidence type="ECO:0000256" key="4">
    <source>
        <dbReference type="ARBA" id="ARBA00012513"/>
    </source>
</evidence>
<evidence type="ECO:0000256" key="10">
    <source>
        <dbReference type="ARBA" id="ARBA00047899"/>
    </source>
</evidence>
<reference evidence="13 14" key="1">
    <citation type="submission" date="2024-07" db="EMBL/GenBank/DDBJ databases">
        <title>Section-level genome sequencing and comparative genomics of Aspergillus sections Usti and Cavernicolus.</title>
        <authorList>
            <consortium name="Lawrence Berkeley National Laboratory"/>
            <person name="Nybo J.L."/>
            <person name="Vesth T.C."/>
            <person name="Theobald S."/>
            <person name="Frisvad J.C."/>
            <person name="Larsen T.O."/>
            <person name="Kjaerboelling I."/>
            <person name="Rothschild-Mancinelli K."/>
            <person name="Lyhne E.K."/>
            <person name="Kogle M.E."/>
            <person name="Barry K."/>
            <person name="Clum A."/>
            <person name="Na H."/>
            <person name="Ledsgaard L."/>
            <person name="Lin J."/>
            <person name="Lipzen A."/>
            <person name="Kuo A."/>
            <person name="Riley R."/>
            <person name="Mondo S."/>
            <person name="Labutti K."/>
            <person name="Haridas S."/>
            <person name="Pangalinan J."/>
            <person name="Salamov A.A."/>
            <person name="Simmons B.A."/>
            <person name="Magnuson J.K."/>
            <person name="Chen J."/>
            <person name="Drula E."/>
            <person name="Henrissat B."/>
            <person name="Wiebenga A."/>
            <person name="Lubbers R.J."/>
            <person name="Gomes A.C."/>
            <person name="Makela M.R."/>
            <person name="Stajich J."/>
            <person name="Grigoriev I.V."/>
            <person name="Mortensen U.H."/>
            <person name="De Vries R.P."/>
            <person name="Baker S.E."/>
            <person name="Andersen M.R."/>
        </authorList>
    </citation>
    <scope>NUCLEOTIDE SEQUENCE [LARGE SCALE GENOMIC DNA]</scope>
    <source>
        <strain evidence="13 14">CBS 123904</strain>
    </source>
</reference>
<gene>
    <name evidence="13" type="ORF">BJY01DRAFT_238069</name>
</gene>
<evidence type="ECO:0000256" key="3">
    <source>
        <dbReference type="ARBA" id="ARBA00011534"/>
    </source>
</evidence>
<feature type="domain" description="Protein kinase" evidence="12">
    <location>
        <begin position="22"/>
        <end position="292"/>
    </location>
</feature>
<evidence type="ECO:0000256" key="8">
    <source>
        <dbReference type="ARBA" id="ARBA00030980"/>
    </source>
</evidence>
<comment type="catalytic activity">
    <reaction evidence="11">
        <text>L-seryl-[protein] + ATP = O-phospho-L-seryl-[protein] + ADP + H(+)</text>
        <dbReference type="Rhea" id="RHEA:17989"/>
        <dbReference type="Rhea" id="RHEA-COMP:9863"/>
        <dbReference type="Rhea" id="RHEA-COMP:11604"/>
        <dbReference type="ChEBI" id="CHEBI:15378"/>
        <dbReference type="ChEBI" id="CHEBI:29999"/>
        <dbReference type="ChEBI" id="CHEBI:30616"/>
        <dbReference type="ChEBI" id="CHEBI:83421"/>
        <dbReference type="ChEBI" id="CHEBI:456216"/>
        <dbReference type="EC" id="2.7.11.1"/>
    </reaction>
</comment>
<dbReference type="Proteomes" id="UP001610446">
    <property type="component" value="Unassembled WGS sequence"/>
</dbReference>
<comment type="catalytic activity">
    <reaction evidence="10">
        <text>L-threonyl-[protein] + ATP = O-phospho-L-threonyl-[protein] + ADP + H(+)</text>
        <dbReference type="Rhea" id="RHEA:46608"/>
        <dbReference type="Rhea" id="RHEA-COMP:11060"/>
        <dbReference type="Rhea" id="RHEA-COMP:11605"/>
        <dbReference type="ChEBI" id="CHEBI:15378"/>
        <dbReference type="ChEBI" id="CHEBI:30013"/>
        <dbReference type="ChEBI" id="CHEBI:30616"/>
        <dbReference type="ChEBI" id="CHEBI:61977"/>
        <dbReference type="ChEBI" id="CHEBI:456216"/>
        <dbReference type="EC" id="2.7.11.1"/>
    </reaction>
</comment>
<evidence type="ECO:0000256" key="5">
    <source>
        <dbReference type="ARBA" id="ARBA00013948"/>
    </source>
</evidence>
<evidence type="ECO:0000256" key="6">
    <source>
        <dbReference type="ARBA" id="ARBA00019973"/>
    </source>
</evidence>
<dbReference type="PANTHER" id="PTHR44329">
    <property type="entry name" value="SERINE/THREONINE-PROTEIN KINASE TNNI3K-RELATED"/>
    <property type="match status" value="1"/>
</dbReference>
<keyword evidence="14" id="KW-1185">Reference proteome</keyword>
<dbReference type="InterPro" id="IPR008266">
    <property type="entry name" value="Tyr_kinase_AS"/>
</dbReference>
<dbReference type="SUPFAM" id="SSF56112">
    <property type="entry name" value="Protein kinase-like (PK-like)"/>
    <property type="match status" value="1"/>
</dbReference>
<dbReference type="InterPro" id="IPR000719">
    <property type="entry name" value="Prot_kinase_dom"/>
</dbReference>
<comment type="subcellular location">
    <subcellularLocation>
        <location evidence="2">Chromosome</location>
        <location evidence="2">Telomere</location>
    </subcellularLocation>
</comment>
<dbReference type="PROSITE" id="PS50011">
    <property type="entry name" value="PROTEIN_KINASE_DOM"/>
    <property type="match status" value="1"/>
</dbReference>
<dbReference type="EMBL" id="JBFXLU010000169">
    <property type="protein sequence ID" value="KAL2836936.1"/>
    <property type="molecule type" value="Genomic_DNA"/>
</dbReference>